<dbReference type="OrthoDB" id="2016285at2759"/>
<dbReference type="SUPFAM" id="SSF53335">
    <property type="entry name" value="S-adenosyl-L-methionine-dependent methyltransferases"/>
    <property type="match status" value="1"/>
</dbReference>
<keyword evidence="5" id="KW-0472">Membrane</keyword>
<dbReference type="PANTHER" id="PTHR12176:SF59">
    <property type="entry name" value="METHYLTRANSFERASE DOMAIN-CONTAINING PROTEIN-RELATED"/>
    <property type="match status" value="1"/>
</dbReference>
<evidence type="ECO:0000256" key="1">
    <source>
        <dbReference type="ARBA" id="ARBA00008361"/>
    </source>
</evidence>
<reference evidence="6" key="1">
    <citation type="journal article" date="2020" name="Stud. Mycol.">
        <title>101 Dothideomycetes genomes: a test case for predicting lifestyles and emergence of pathogens.</title>
        <authorList>
            <person name="Haridas S."/>
            <person name="Albert R."/>
            <person name="Binder M."/>
            <person name="Bloem J."/>
            <person name="Labutti K."/>
            <person name="Salamov A."/>
            <person name="Andreopoulos B."/>
            <person name="Baker S."/>
            <person name="Barry K."/>
            <person name="Bills G."/>
            <person name="Bluhm B."/>
            <person name="Cannon C."/>
            <person name="Castanera R."/>
            <person name="Culley D."/>
            <person name="Daum C."/>
            <person name="Ezra D."/>
            <person name="Gonzalez J."/>
            <person name="Henrissat B."/>
            <person name="Kuo A."/>
            <person name="Liang C."/>
            <person name="Lipzen A."/>
            <person name="Lutzoni F."/>
            <person name="Magnuson J."/>
            <person name="Mondo S."/>
            <person name="Nolan M."/>
            <person name="Ohm R."/>
            <person name="Pangilinan J."/>
            <person name="Park H.-J."/>
            <person name="Ramirez L."/>
            <person name="Alfaro M."/>
            <person name="Sun H."/>
            <person name="Tritt A."/>
            <person name="Yoshinaga Y."/>
            <person name="Zwiers L.-H."/>
            <person name="Turgeon B."/>
            <person name="Goodwin S."/>
            <person name="Spatafora J."/>
            <person name="Crous P."/>
            <person name="Grigoriev I."/>
        </authorList>
    </citation>
    <scope>NUCLEOTIDE SEQUENCE</scope>
    <source>
        <strain evidence="6">CBS 183.55</strain>
    </source>
</reference>
<dbReference type="RefSeq" id="XP_033451917.1">
    <property type="nucleotide sequence ID" value="XM_033591466.1"/>
</dbReference>
<dbReference type="FunFam" id="3.40.50.150:FF:000288">
    <property type="entry name" value="Spermine/spermidine synthase, putative"/>
    <property type="match status" value="1"/>
</dbReference>
<feature type="compositionally biased region" description="Basic residues" evidence="4">
    <location>
        <begin position="1"/>
        <end position="10"/>
    </location>
</feature>
<dbReference type="InterPro" id="IPR051419">
    <property type="entry name" value="Lys/N-term_MeTrsfase_sf"/>
</dbReference>
<evidence type="ECO:0000256" key="5">
    <source>
        <dbReference type="SAM" id="Phobius"/>
    </source>
</evidence>
<name>A0A6A5RVQ8_9PLEO</name>
<keyword evidence="5" id="KW-0812">Transmembrane</keyword>
<evidence type="ECO:0000313" key="7">
    <source>
        <dbReference type="Proteomes" id="UP000800082"/>
    </source>
</evidence>
<keyword evidence="7" id="KW-1185">Reference proteome</keyword>
<feature type="transmembrane region" description="Helical" evidence="5">
    <location>
        <begin position="134"/>
        <end position="153"/>
    </location>
</feature>
<organism evidence="6 7">
    <name type="scientific">Didymella exigua CBS 183.55</name>
    <dbReference type="NCBI Taxonomy" id="1150837"/>
    <lineage>
        <taxon>Eukaryota</taxon>
        <taxon>Fungi</taxon>
        <taxon>Dikarya</taxon>
        <taxon>Ascomycota</taxon>
        <taxon>Pezizomycotina</taxon>
        <taxon>Dothideomycetes</taxon>
        <taxon>Pleosporomycetidae</taxon>
        <taxon>Pleosporales</taxon>
        <taxon>Pleosporineae</taxon>
        <taxon>Didymellaceae</taxon>
        <taxon>Didymella</taxon>
    </lineage>
</organism>
<accession>A0A6A5RVQ8</accession>
<evidence type="ECO:0008006" key="8">
    <source>
        <dbReference type="Google" id="ProtNLM"/>
    </source>
</evidence>
<evidence type="ECO:0000313" key="6">
    <source>
        <dbReference type="EMBL" id="KAF1931669.1"/>
    </source>
</evidence>
<dbReference type="Gene3D" id="3.40.50.150">
    <property type="entry name" value="Vaccinia Virus protein VP39"/>
    <property type="match status" value="1"/>
</dbReference>
<feature type="transmembrane region" description="Helical" evidence="5">
    <location>
        <begin position="211"/>
        <end position="234"/>
    </location>
</feature>
<dbReference type="GO" id="GO:0032259">
    <property type="term" value="P:methylation"/>
    <property type="evidence" value="ECO:0007669"/>
    <property type="project" value="UniProtKB-KW"/>
</dbReference>
<evidence type="ECO:0000256" key="2">
    <source>
        <dbReference type="ARBA" id="ARBA00022603"/>
    </source>
</evidence>
<keyword evidence="5" id="KW-1133">Transmembrane helix</keyword>
<feature type="transmembrane region" description="Helical" evidence="5">
    <location>
        <begin position="42"/>
        <end position="59"/>
    </location>
</feature>
<dbReference type="InterPro" id="IPR029063">
    <property type="entry name" value="SAM-dependent_MTases_sf"/>
</dbReference>
<keyword evidence="3" id="KW-0808">Transferase</keyword>
<gene>
    <name evidence="6" type="ORF">M421DRAFT_417432</name>
</gene>
<evidence type="ECO:0000256" key="3">
    <source>
        <dbReference type="ARBA" id="ARBA00022679"/>
    </source>
</evidence>
<comment type="similarity">
    <text evidence="1">Belongs to the methyltransferase superfamily.</text>
</comment>
<dbReference type="Pfam" id="PF01564">
    <property type="entry name" value="Spermine_synth"/>
    <property type="match status" value="1"/>
</dbReference>
<feature type="transmembrane region" description="Helical" evidence="5">
    <location>
        <begin position="173"/>
        <end position="199"/>
    </location>
</feature>
<dbReference type="GeneID" id="54349134"/>
<dbReference type="Proteomes" id="UP000800082">
    <property type="component" value="Unassembled WGS sequence"/>
</dbReference>
<feature type="transmembrane region" description="Helical" evidence="5">
    <location>
        <begin position="102"/>
        <end position="122"/>
    </location>
</feature>
<dbReference type="PANTHER" id="PTHR12176">
    <property type="entry name" value="SAM-DEPENDENT METHYLTRANSFERASE SUPERFAMILY PROTEIN"/>
    <property type="match status" value="1"/>
</dbReference>
<dbReference type="AlphaFoldDB" id="A0A6A5RVQ8"/>
<proteinExistence type="inferred from homology"/>
<dbReference type="EMBL" id="ML978960">
    <property type="protein sequence ID" value="KAF1931669.1"/>
    <property type="molecule type" value="Genomic_DNA"/>
</dbReference>
<sequence length="598" mass="65836">MSSRQKRQSKPKVAAAPQTPTSPKDAGHGPQYVPASALLKNVARAVALVFIAGVASPVSQLNLSPVFGSIPASLHHQQAMTLTALGGLGVRRLLKGYLSIDVSAWVTVLAYWTPLIQCYMFPHSTQLGIDYGPLIVESLTYFPLLFLSMYAVSDLLDTVDFSRWDLPSALGDAILPMTSYVGVSFVSRFFGALLPAFVGQHVYLTRIGFQMLLASASAFITPSKLLFLAFPAILHTLWLNPHNPADHAFQSANATLFATQNYTILARQESLTGYVSVVENYADNAFRLMRCDHSLLGGEWLVTPESYKKGQRQKESIFAVFVLLEAVRLVEDPDFTPIKSVPRALDVKPLPDSEKAALVIGLGIGTAPNALITHGLNTTIVELDPVVHKYATEYFNLSPNHTAIISDAVRYVADTSVSNPKSYDYIIHDVFTGGAEPVYLFTTEFMRGLYNLLKDDGAVAINYAGDLALGSTKLVLNTIHAVFPACRLFRDTPTPEDHEEGKSDFINMVIFCVKNDHGKGKKAVSFRKATSKDWLGSLARRNFLQPREDHEVKFEYEKGAPVMGRADVGELEVYHEEGAVSHWKIMRSVLPAGVWEIW</sequence>
<protein>
    <recommendedName>
        <fullName evidence="8">S-adenosyl-L-methionine-dependent methyltransferase</fullName>
    </recommendedName>
</protein>
<dbReference type="GO" id="GO:0008168">
    <property type="term" value="F:methyltransferase activity"/>
    <property type="evidence" value="ECO:0007669"/>
    <property type="project" value="UniProtKB-KW"/>
</dbReference>
<keyword evidence="2" id="KW-0489">Methyltransferase</keyword>
<dbReference type="NCBIfam" id="NF037959">
    <property type="entry name" value="MFS_SpdSyn"/>
    <property type="match status" value="1"/>
</dbReference>
<evidence type="ECO:0000256" key="4">
    <source>
        <dbReference type="SAM" id="MobiDB-lite"/>
    </source>
</evidence>
<feature type="region of interest" description="Disordered" evidence="4">
    <location>
        <begin position="1"/>
        <end position="30"/>
    </location>
</feature>